<comment type="caution">
    <text evidence="3">The sequence shown here is derived from an EMBL/GenBank/DDBJ whole genome shotgun (WGS) entry which is preliminary data.</text>
</comment>
<evidence type="ECO:0000259" key="2">
    <source>
        <dbReference type="Pfam" id="PF09423"/>
    </source>
</evidence>
<dbReference type="PANTHER" id="PTHR43606:SF2">
    <property type="entry name" value="ALKALINE PHOSPHATASE FAMILY PROTEIN (AFU_ORTHOLOGUE AFUA_5G03860)"/>
    <property type="match status" value="1"/>
</dbReference>
<organism evidence="3 4">
    <name type="scientific">Symbiochloris irregularis</name>
    <dbReference type="NCBI Taxonomy" id="706552"/>
    <lineage>
        <taxon>Eukaryota</taxon>
        <taxon>Viridiplantae</taxon>
        <taxon>Chlorophyta</taxon>
        <taxon>core chlorophytes</taxon>
        <taxon>Trebouxiophyceae</taxon>
        <taxon>Trebouxiales</taxon>
        <taxon>Trebouxiaceae</taxon>
        <taxon>Symbiochloris</taxon>
    </lineage>
</organism>
<sequence>MKYLVLAAAILMWANGLKPATDYWFNFVLVNGTEVSPLGHFRLPPNAGANLDSLKYAFFSCSNWPTGYFNAYDQASKYDLDFWMHLGDYYYEYGISDGSKDVRWEAPPQGLQPSGDIQSLDDYRRRHALYRRDPGLQALSATAALIAIWDDHEFMNNVWSGGAQNQYPGEVEYWQRRSNALRAYTEWMPIRWNMTDTPALNVPANYAINRTFDFGNLATLFMLEDRVTKRTQAGQDSNEFDPTEITDPDVSAEPIVGSLAPSDWNSTVDAAMLQLQQQLNIKRTNKSDLMLGPNQIAWIQSETQRLLLYAVDKILMPNVIAMIVIVIQLQDYEGVLQSAMAPNDAVQQYWQEVYDNLTTTPAAGAPNHTYQTFATTPSSLSKYASIQNVTDSVLTSSRVDVALGRYNINNDFDSWQGYLWDRYYFLGNISKANNPTIYSGDSHDFWTGYLTLVNPEEYVTNGSNVPTSPIVATEFDGGSVSSDGGSSTDTWPLDYSNAAWMAANPNMVHVEQRYKGYVYVELTPTNQHVEQIYVSTIASMDYVGFCGVAFDVPARVNGSGEIVINPGKCGSVPGATTPYKSSGVLVTPTYTVSGVKPTSIQAGTAMPTDSFLTAA</sequence>
<dbReference type="InterPro" id="IPR052900">
    <property type="entry name" value="Phospholipid_Metab_Enz"/>
</dbReference>
<dbReference type="CDD" id="cd07389">
    <property type="entry name" value="MPP_PhoD"/>
    <property type="match status" value="1"/>
</dbReference>
<feature type="domain" description="PhoD-like phosphatase metallophosphatase" evidence="2">
    <location>
        <begin position="57"/>
        <end position="529"/>
    </location>
</feature>
<reference evidence="3 4" key="1">
    <citation type="journal article" date="2024" name="Nat. Commun.">
        <title>Phylogenomics reveals the evolutionary origins of lichenization in chlorophyte algae.</title>
        <authorList>
            <person name="Puginier C."/>
            <person name="Libourel C."/>
            <person name="Otte J."/>
            <person name="Skaloud P."/>
            <person name="Haon M."/>
            <person name="Grisel S."/>
            <person name="Petersen M."/>
            <person name="Berrin J.G."/>
            <person name="Delaux P.M."/>
            <person name="Dal Grande F."/>
            <person name="Keller J."/>
        </authorList>
    </citation>
    <scope>NUCLEOTIDE SEQUENCE [LARGE SCALE GENOMIC DNA]</scope>
    <source>
        <strain evidence="3 4">SAG 2036</strain>
    </source>
</reference>
<dbReference type="PANTHER" id="PTHR43606">
    <property type="entry name" value="PHOSPHATASE, PUTATIVE (AFU_ORTHOLOGUE AFUA_6G08710)-RELATED"/>
    <property type="match status" value="1"/>
</dbReference>
<evidence type="ECO:0000313" key="3">
    <source>
        <dbReference type="EMBL" id="KAK9790534.1"/>
    </source>
</evidence>
<protein>
    <recommendedName>
        <fullName evidence="2">PhoD-like phosphatase metallophosphatase domain-containing protein</fullName>
    </recommendedName>
</protein>
<feature type="signal peptide" evidence="1">
    <location>
        <begin position="1"/>
        <end position="16"/>
    </location>
</feature>
<dbReference type="InterPro" id="IPR018946">
    <property type="entry name" value="PhoD-like_MPP"/>
</dbReference>
<accession>A0AAW1NL90</accession>
<dbReference type="Proteomes" id="UP001465755">
    <property type="component" value="Unassembled WGS sequence"/>
</dbReference>
<evidence type="ECO:0000313" key="4">
    <source>
        <dbReference type="Proteomes" id="UP001465755"/>
    </source>
</evidence>
<feature type="chain" id="PRO_5043766255" description="PhoD-like phosphatase metallophosphatase domain-containing protein" evidence="1">
    <location>
        <begin position="17"/>
        <end position="615"/>
    </location>
</feature>
<gene>
    <name evidence="3" type="ORF">WJX73_004690</name>
</gene>
<dbReference type="InterPro" id="IPR029052">
    <property type="entry name" value="Metallo-depent_PP-like"/>
</dbReference>
<keyword evidence="1" id="KW-0732">Signal</keyword>
<dbReference type="InterPro" id="IPR038607">
    <property type="entry name" value="PhoD-like_sf"/>
</dbReference>
<keyword evidence="4" id="KW-1185">Reference proteome</keyword>
<dbReference type="EMBL" id="JALJOQ010000191">
    <property type="protein sequence ID" value="KAK9790534.1"/>
    <property type="molecule type" value="Genomic_DNA"/>
</dbReference>
<evidence type="ECO:0000256" key="1">
    <source>
        <dbReference type="SAM" id="SignalP"/>
    </source>
</evidence>
<name>A0AAW1NL90_9CHLO</name>
<dbReference type="SUPFAM" id="SSF56300">
    <property type="entry name" value="Metallo-dependent phosphatases"/>
    <property type="match status" value="1"/>
</dbReference>
<proteinExistence type="predicted"/>
<dbReference type="AlphaFoldDB" id="A0AAW1NL90"/>
<dbReference type="Pfam" id="PF09423">
    <property type="entry name" value="PhoD"/>
    <property type="match status" value="1"/>
</dbReference>
<dbReference type="Gene3D" id="3.60.21.70">
    <property type="entry name" value="PhoD-like phosphatase"/>
    <property type="match status" value="1"/>
</dbReference>